<feature type="compositionally biased region" description="Polar residues" evidence="1">
    <location>
        <begin position="525"/>
        <end position="539"/>
    </location>
</feature>
<feature type="region of interest" description="Disordered" evidence="1">
    <location>
        <begin position="499"/>
        <end position="539"/>
    </location>
</feature>
<accession>A0ABN7SUE1</accession>
<gene>
    <name evidence="2" type="ORF">OKIOD_LOCUS12283</name>
</gene>
<sequence length="632" mass="70260">MSWNGYTSWTSSAERPEAKAFLRSVLYGIYMDDVDDLLRSLTNLQRQDEDTLCDLGLHRISMRSRAALIYRIDVKSWWAEAICANIPPQLVPQYAVVNPAAGSLNLHSEWSLRCGSLSTQLEIDQHLCLIPSGIHGKLYRAAEETFSFDRKPFDDFIAELQTLVNPERLENYLRSHVGLVNTNVAGLNALMAPQEMDADGLSEIVRTCRLRRKNVSEKFKLCFGPWHGVKSHAPLLGVKPTVLPSLTFPDFKLVAKSSKYSGSIKIPNPEIFSTANLAMLSTARSTLEVAAKAKNLLCTLISNDLSKKAQATQCAIELGLAMKRATHLQIDPAREIDEAIHKSASSINTQFKTKVAIVGSMVSSIVESADNALLKPEMILWKKITDEDFPAFPWTNFLRVNLGIPTTVITELEAEIKRRTNYSLELFVDKVLGTITWMHGDFDFFSQERAWYGSTIKAIPHQVRNAEIISTLISTVTGNLVQARDAAYFLTTEWKPCRTNDQTHTYDPSPRKRPRNTLDEVEPFSSKSISPVGNATTPATLTRQEGALTNSKEYERLGNLSENQQGVNLSTLSAESAETSKYTCSLNNTSSSDGLGDVQPKQNPTKRNSANLISLVNHQSDEEIEDGQICGE</sequence>
<reference evidence="2 3" key="1">
    <citation type="submission" date="2021-04" db="EMBL/GenBank/DDBJ databases">
        <authorList>
            <person name="Bliznina A."/>
        </authorList>
    </citation>
    <scope>NUCLEOTIDE SEQUENCE [LARGE SCALE GENOMIC DNA]</scope>
</reference>
<feature type="region of interest" description="Disordered" evidence="1">
    <location>
        <begin position="587"/>
        <end position="632"/>
    </location>
</feature>
<evidence type="ECO:0000256" key="1">
    <source>
        <dbReference type="SAM" id="MobiDB-lite"/>
    </source>
</evidence>
<evidence type="ECO:0000313" key="2">
    <source>
        <dbReference type="EMBL" id="CAG5107854.1"/>
    </source>
</evidence>
<name>A0ABN7SUE1_OIKDI</name>
<protein>
    <submittedName>
        <fullName evidence="2">Oidioi.mRNA.OKI2018_I69.chr1.g3518.t1.cds</fullName>
    </submittedName>
</protein>
<organism evidence="2 3">
    <name type="scientific">Oikopleura dioica</name>
    <name type="common">Tunicate</name>
    <dbReference type="NCBI Taxonomy" id="34765"/>
    <lineage>
        <taxon>Eukaryota</taxon>
        <taxon>Metazoa</taxon>
        <taxon>Chordata</taxon>
        <taxon>Tunicata</taxon>
        <taxon>Appendicularia</taxon>
        <taxon>Copelata</taxon>
        <taxon>Oikopleuridae</taxon>
        <taxon>Oikopleura</taxon>
    </lineage>
</organism>
<evidence type="ECO:0000313" key="3">
    <source>
        <dbReference type="Proteomes" id="UP001158576"/>
    </source>
</evidence>
<dbReference type="EMBL" id="OU015566">
    <property type="protein sequence ID" value="CAG5107854.1"/>
    <property type="molecule type" value="Genomic_DNA"/>
</dbReference>
<feature type="compositionally biased region" description="Polar residues" evidence="1">
    <location>
        <begin position="600"/>
        <end position="618"/>
    </location>
</feature>
<keyword evidence="3" id="KW-1185">Reference proteome</keyword>
<proteinExistence type="predicted"/>
<dbReference type="Proteomes" id="UP001158576">
    <property type="component" value="Chromosome 1"/>
</dbReference>